<dbReference type="InterPro" id="IPR038058">
    <property type="entry name" value="PhnH-like_sp"/>
</dbReference>
<dbReference type="Gene3D" id="3.40.50.11310">
    <property type="entry name" value="Bacterial phosphonate metabolism protein PhnH"/>
    <property type="match status" value="1"/>
</dbReference>
<dbReference type="NCBIfam" id="TIGR03292">
    <property type="entry name" value="PhnH_redo"/>
    <property type="match status" value="1"/>
</dbReference>
<dbReference type="GO" id="GO:0019634">
    <property type="term" value="P:organic phosphonate metabolic process"/>
    <property type="evidence" value="ECO:0007669"/>
    <property type="project" value="InterPro"/>
</dbReference>
<dbReference type="GO" id="GO:0016829">
    <property type="term" value="F:lyase activity"/>
    <property type="evidence" value="ECO:0007669"/>
    <property type="project" value="UniProtKB-KW"/>
</dbReference>
<dbReference type="Pfam" id="PF05845">
    <property type="entry name" value="PhnH"/>
    <property type="match status" value="1"/>
</dbReference>
<proteinExistence type="predicted"/>
<dbReference type="SUPFAM" id="SSF159709">
    <property type="entry name" value="PhnH-like"/>
    <property type="match status" value="1"/>
</dbReference>
<dbReference type="OrthoDB" id="154477at2"/>
<dbReference type="AlphaFoldDB" id="A0A345PLJ5"/>
<accession>A0A345PLJ5</accession>
<evidence type="ECO:0000313" key="1">
    <source>
        <dbReference type="EMBL" id="AXI10875.1"/>
    </source>
</evidence>
<organism evidence="1 2">
    <name type="scientific">Oceanobacillus zhaokaii</name>
    <dbReference type="NCBI Taxonomy" id="2052660"/>
    <lineage>
        <taxon>Bacteria</taxon>
        <taxon>Bacillati</taxon>
        <taxon>Bacillota</taxon>
        <taxon>Bacilli</taxon>
        <taxon>Bacillales</taxon>
        <taxon>Bacillaceae</taxon>
        <taxon>Oceanobacillus</taxon>
    </lineage>
</organism>
<dbReference type="PIRSF" id="PIRSF020680">
    <property type="entry name" value="PhnH"/>
    <property type="match status" value="1"/>
</dbReference>
<sequence length="198" mass="22462">MAIDQVHDTQHVYRKLLHSMSRPGTISSIHEIAERIVYKLPCYQATFLSVMTLLDAEVTFHILSEKNQELIEKISEYTLAKYAPITEADFVIVLHDDTESTIIQAMEYCKIGNLIDPQASATWIIECPLIANEAELTLTGPGIKHHTELQVGLTQEIWQARNERTKEYPLGIDLIFIDEKAQLACVPRTTSVEILEVK</sequence>
<dbReference type="EMBL" id="CP024848">
    <property type="protein sequence ID" value="AXI10875.1"/>
    <property type="molecule type" value="Genomic_DNA"/>
</dbReference>
<keyword evidence="1" id="KW-0456">Lyase</keyword>
<dbReference type="InterPro" id="IPR008772">
    <property type="entry name" value="Phosphonate_metab_PhnH"/>
</dbReference>
<keyword evidence="2" id="KW-1185">Reference proteome</keyword>
<evidence type="ECO:0000313" key="2">
    <source>
        <dbReference type="Proteomes" id="UP000253908"/>
    </source>
</evidence>
<dbReference type="RefSeq" id="WP_114918161.1">
    <property type="nucleotide sequence ID" value="NZ_CP024848.1"/>
</dbReference>
<reference evidence="2" key="1">
    <citation type="submission" date="2017-11" db="EMBL/GenBank/DDBJ databases">
        <authorList>
            <person name="Zhu W."/>
        </authorList>
    </citation>
    <scope>NUCLEOTIDE SEQUENCE [LARGE SCALE GENOMIC DNA]</scope>
    <source>
        <strain evidence="2">160</strain>
    </source>
</reference>
<gene>
    <name evidence="1" type="primary">phnH</name>
    <name evidence="1" type="ORF">CUC15_18930</name>
</gene>
<dbReference type="Proteomes" id="UP000253908">
    <property type="component" value="Chromosome"/>
</dbReference>
<protein>
    <submittedName>
        <fullName evidence="1">Phosphonate C-P lyase system protein PhnH</fullName>
    </submittedName>
</protein>
<dbReference type="KEGG" id="ocn:CUC15_18930"/>
<name>A0A345PLJ5_9BACI</name>